<evidence type="ECO:0000256" key="4">
    <source>
        <dbReference type="ARBA" id="ARBA00022737"/>
    </source>
</evidence>
<keyword evidence="3 8" id="KW-0479">Metal-binding</keyword>
<dbReference type="AlphaFoldDB" id="A0A674B6B0"/>
<evidence type="ECO:0000256" key="3">
    <source>
        <dbReference type="ARBA" id="ARBA00022723"/>
    </source>
</evidence>
<comment type="subcellular location">
    <subcellularLocation>
        <location evidence="8">Nucleus speckle</location>
    </subcellularLocation>
</comment>
<dbReference type="Ensembl" id="ENSSTUT00000071052.1">
    <property type="protein sequence ID" value="ENSSTUP00000067018.1"/>
    <property type="gene ID" value="ENSSTUG00000029309.1"/>
</dbReference>
<dbReference type="PANTHER" id="PTHR14738:SF29">
    <property type="entry name" value="ZINC FINGER CCCH DOMAIN-CONTAINING PROTEIN 14"/>
    <property type="match status" value="1"/>
</dbReference>
<keyword evidence="5 8" id="KW-0863">Zinc-finger</keyword>
<keyword evidence="7 8" id="KW-0539">Nucleus</keyword>
<evidence type="ECO:0000256" key="1">
    <source>
        <dbReference type="ARBA" id="ARBA00008423"/>
    </source>
</evidence>
<dbReference type="GeneTree" id="ENSGT00960000190405"/>
<dbReference type="GO" id="GO:0016607">
    <property type="term" value="C:nuclear speck"/>
    <property type="evidence" value="ECO:0007669"/>
    <property type="project" value="UniProtKB-SubCell"/>
</dbReference>
<dbReference type="Proteomes" id="UP000472277">
    <property type="component" value="Chromosome 35"/>
</dbReference>
<evidence type="ECO:0000256" key="2">
    <source>
        <dbReference type="ARBA" id="ARBA00015071"/>
    </source>
</evidence>
<comment type="similarity">
    <text evidence="1 8">Belongs to the ZC3H14 family.</text>
</comment>
<proteinExistence type="inferred from homology"/>
<dbReference type="InParanoid" id="A0A674B6B0"/>
<dbReference type="GO" id="GO:0005737">
    <property type="term" value="C:cytoplasm"/>
    <property type="evidence" value="ECO:0007669"/>
    <property type="project" value="TreeGrafter"/>
</dbReference>
<accession>A0A674B6B0</accession>
<keyword evidence="10" id="KW-1185">Reference proteome</keyword>
<evidence type="ECO:0000313" key="9">
    <source>
        <dbReference type="Ensembl" id="ENSSTUP00000067018.1"/>
    </source>
</evidence>
<dbReference type="GO" id="GO:0043488">
    <property type="term" value="P:regulation of mRNA stability"/>
    <property type="evidence" value="ECO:0007669"/>
    <property type="project" value="UniProtKB-UniRule"/>
</dbReference>
<reference evidence="9" key="2">
    <citation type="submission" date="2025-09" db="UniProtKB">
        <authorList>
            <consortium name="Ensembl"/>
        </authorList>
    </citation>
    <scope>IDENTIFICATION</scope>
</reference>
<evidence type="ECO:0000313" key="10">
    <source>
        <dbReference type="Proteomes" id="UP000472277"/>
    </source>
</evidence>
<dbReference type="PANTHER" id="PTHR14738">
    <property type="entry name" value="ZINC FINGER CCCH DOMAIN-CONTAINING PROTEIN 14"/>
    <property type="match status" value="1"/>
</dbReference>
<keyword evidence="6 8" id="KW-0862">Zinc</keyword>
<organism evidence="9 10">
    <name type="scientific">Salmo trutta</name>
    <name type="common">Brown trout</name>
    <dbReference type="NCBI Taxonomy" id="8032"/>
    <lineage>
        <taxon>Eukaryota</taxon>
        <taxon>Metazoa</taxon>
        <taxon>Chordata</taxon>
        <taxon>Craniata</taxon>
        <taxon>Vertebrata</taxon>
        <taxon>Euteleostomi</taxon>
        <taxon>Actinopterygii</taxon>
        <taxon>Neopterygii</taxon>
        <taxon>Teleostei</taxon>
        <taxon>Protacanthopterygii</taxon>
        <taxon>Salmoniformes</taxon>
        <taxon>Salmonidae</taxon>
        <taxon>Salmoninae</taxon>
        <taxon>Salmo</taxon>
    </lineage>
</organism>
<dbReference type="GO" id="GO:0008143">
    <property type="term" value="F:poly(A) binding"/>
    <property type="evidence" value="ECO:0007669"/>
    <property type="project" value="UniProtKB-UniRule"/>
</dbReference>
<evidence type="ECO:0000256" key="8">
    <source>
        <dbReference type="RuleBase" id="RU369058"/>
    </source>
</evidence>
<reference evidence="9" key="1">
    <citation type="submission" date="2025-08" db="UniProtKB">
        <authorList>
            <consortium name="Ensembl"/>
        </authorList>
    </citation>
    <scope>IDENTIFICATION</scope>
</reference>
<evidence type="ECO:0000256" key="5">
    <source>
        <dbReference type="ARBA" id="ARBA00022771"/>
    </source>
</evidence>
<keyword evidence="8" id="KW-0694">RNA-binding</keyword>
<dbReference type="GO" id="GO:0008270">
    <property type="term" value="F:zinc ion binding"/>
    <property type="evidence" value="ECO:0007669"/>
    <property type="project" value="UniProtKB-KW"/>
</dbReference>
<protein>
    <recommendedName>
        <fullName evidence="2 8">Zinc finger CCCH domain-containing protein 14</fullName>
    </recommendedName>
</protein>
<keyword evidence="4 8" id="KW-0677">Repeat</keyword>
<evidence type="ECO:0000256" key="6">
    <source>
        <dbReference type="ARBA" id="ARBA00022833"/>
    </source>
</evidence>
<evidence type="ECO:0000256" key="7">
    <source>
        <dbReference type="ARBA" id="ARBA00023242"/>
    </source>
</evidence>
<name>A0A674B6B0_SALTR</name>
<comment type="function">
    <text evidence="8">RNA-binding protein involved in the biogenesis of circular RNAs (circRNAs), which are produced by back-splicing circularization of pre-mRNAs. Acts by binding to both exon-intron boundary and 3'-UTR of pre-mRNAs to promote circRNA biogenesis through dimerization and the association with the spliceosome.</text>
</comment>
<sequence length="57" mass="6286">FKVGKELAAIKGKLQELGLLNSLPDYIMVMVANKKTSQQMSDDLALFLGNNTIKFTV</sequence>
<dbReference type="InterPro" id="IPR040366">
    <property type="entry name" value="Nab2/ZC3H14"/>
</dbReference>